<name>A0AAX3ZKR7_STRRO</name>
<feature type="domain" description="ABC transporter" evidence="4">
    <location>
        <begin position="61"/>
        <end position="292"/>
    </location>
</feature>
<keyword evidence="1" id="KW-0547">Nucleotide-binding</keyword>
<dbReference type="InterPro" id="IPR003593">
    <property type="entry name" value="AAA+_ATPase"/>
</dbReference>
<dbReference type="PANTHER" id="PTHR43038:SF3">
    <property type="entry name" value="ABC TRANSPORTER G FAMILY MEMBER 20 ISOFORM X1"/>
    <property type="match status" value="1"/>
</dbReference>
<organism evidence="5 6">
    <name type="scientific">Streptomyces rochei</name>
    <name type="common">Streptomyces parvullus</name>
    <dbReference type="NCBI Taxonomy" id="1928"/>
    <lineage>
        <taxon>Bacteria</taxon>
        <taxon>Bacillati</taxon>
        <taxon>Actinomycetota</taxon>
        <taxon>Actinomycetes</taxon>
        <taxon>Kitasatosporales</taxon>
        <taxon>Streptomycetaceae</taxon>
        <taxon>Streptomyces</taxon>
        <taxon>Streptomyces rochei group</taxon>
    </lineage>
</organism>
<dbReference type="Gene3D" id="3.40.50.300">
    <property type="entry name" value="P-loop containing nucleotide triphosphate hydrolases"/>
    <property type="match status" value="1"/>
</dbReference>
<gene>
    <name evidence="5" type="ORF">P7W03_20320</name>
</gene>
<dbReference type="AlphaFoldDB" id="A0AAX3ZKR7"/>
<dbReference type="SUPFAM" id="SSF52540">
    <property type="entry name" value="P-loop containing nucleoside triphosphate hydrolases"/>
    <property type="match status" value="1"/>
</dbReference>
<dbReference type="InterPro" id="IPR003439">
    <property type="entry name" value="ABC_transporter-like_ATP-bd"/>
</dbReference>
<dbReference type="RefSeq" id="WP_306692862.1">
    <property type="nucleotide sequence ID" value="NZ_CP121271.1"/>
</dbReference>
<dbReference type="PROSITE" id="PS50893">
    <property type="entry name" value="ABC_TRANSPORTER_2"/>
    <property type="match status" value="1"/>
</dbReference>
<accession>A0AAX3ZKR7</accession>
<dbReference type="SMART" id="SM00382">
    <property type="entry name" value="AAA"/>
    <property type="match status" value="1"/>
</dbReference>
<evidence type="ECO:0000313" key="5">
    <source>
        <dbReference type="EMBL" id="WMC87764.1"/>
    </source>
</evidence>
<sequence length="313" mass="32592">MVNYSSVPPPDEAGAPGNEPAPPGAPGASAPPTADAAAAAAAAERGGTPAGPAAAPAPPAVRAEGLTVVRGPRTVLRGLDFTVPRGRITGLHGPSGCGKSTLMRAVAGTQAKVTGTLQVLGHPAGHPALRTRIGYVTQAPSVFDDLTVRQNLDYFAAILAPGRAASDRRREDVTRAIADVDLTAHTDALAGHLSGGQRSRVSLAVALLGDPELLVLDEPTVGLDPVLRRDLWTLFHSLATDRGTTLLVSSHVMDEAERCHRLLLMREGRILAQDTPDALRTRTGAETVEEAFLRLVDEAAAAARTTRPKETTR</sequence>
<evidence type="ECO:0000256" key="2">
    <source>
        <dbReference type="ARBA" id="ARBA00022840"/>
    </source>
</evidence>
<dbReference type="InterPro" id="IPR027417">
    <property type="entry name" value="P-loop_NTPase"/>
</dbReference>
<dbReference type="GO" id="GO:0016887">
    <property type="term" value="F:ATP hydrolysis activity"/>
    <property type="evidence" value="ECO:0007669"/>
    <property type="project" value="InterPro"/>
</dbReference>
<dbReference type="GO" id="GO:0005524">
    <property type="term" value="F:ATP binding"/>
    <property type="evidence" value="ECO:0007669"/>
    <property type="project" value="UniProtKB-KW"/>
</dbReference>
<evidence type="ECO:0000259" key="4">
    <source>
        <dbReference type="PROSITE" id="PS50893"/>
    </source>
</evidence>
<dbReference type="PROSITE" id="PS00211">
    <property type="entry name" value="ABC_TRANSPORTER_1"/>
    <property type="match status" value="1"/>
</dbReference>
<dbReference type="InterPro" id="IPR017871">
    <property type="entry name" value="ABC_transporter-like_CS"/>
</dbReference>
<dbReference type="Proteomes" id="UP001231701">
    <property type="component" value="Chromosome"/>
</dbReference>
<protein>
    <submittedName>
        <fullName evidence="5">ABC transporter ATP-binding protein</fullName>
    </submittedName>
</protein>
<feature type="compositionally biased region" description="Low complexity" evidence="3">
    <location>
        <begin position="26"/>
        <end position="59"/>
    </location>
</feature>
<feature type="region of interest" description="Disordered" evidence="3">
    <location>
        <begin position="1"/>
        <end position="59"/>
    </location>
</feature>
<keyword evidence="2 5" id="KW-0067">ATP-binding</keyword>
<evidence type="ECO:0000313" key="6">
    <source>
        <dbReference type="Proteomes" id="UP001231701"/>
    </source>
</evidence>
<dbReference type="PANTHER" id="PTHR43038">
    <property type="entry name" value="ATP-BINDING CASSETTE, SUB-FAMILY H, MEMBER 1"/>
    <property type="match status" value="1"/>
</dbReference>
<proteinExistence type="predicted"/>
<dbReference type="EMBL" id="CP121271">
    <property type="protein sequence ID" value="WMC87764.1"/>
    <property type="molecule type" value="Genomic_DNA"/>
</dbReference>
<reference evidence="5" key="1">
    <citation type="submission" date="2023-03" db="EMBL/GenBank/DDBJ databases">
        <title>Borrelidin-producing and root-colonizing Streptomyces rochei is a potent biopesticide for soil-borne oomycete-caused plant diseases.</title>
        <authorList>
            <person name="Zhou D."/>
            <person name="Wang X."/>
            <person name="Navarro-Munoz J.C."/>
            <person name="Li W."/>
            <person name="Li J."/>
            <person name="Jiu M."/>
            <person name="Deng S."/>
            <person name="Ye Y."/>
            <person name="Daly P."/>
            <person name="Wei L."/>
        </authorList>
    </citation>
    <scope>NUCLEOTIDE SEQUENCE</scope>
    <source>
        <strain evidence="5">JK1</strain>
    </source>
</reference>
<dbReference type="Pfam" id="PF00005">
    <property type="entry name" value="ABC_tran"/>
    <property type="match status" value="1"/>
</dbReference>
<dbReference type="GeneID" id="90944422"/>
<dbReference type="CDD" id="cd03230">
    <property type="entry name" value="ABC_DR_subfamily_A"/>
    <property type="match status" value="1"/>
</dbReference>
<evidence type="ECO:0000256" key="3">
    <source>
        <dbReference type="SAM" id="MobiDB-lite"/>
    </source>
</evidence>
<evidence type="ECO:0000256" key="1">
    <source>
        <dbReference type="ARBA" id="ARBA00022741"/>
    </source>
</evidence>